<keyword evidence="3" id="KW-1185">Reference proteome</keyword>
<sequence>MRHMKQLVWDTVKVFVIFTICTWLFYYGLRLMHAEYENYHRYDPPEGPSVKVFQSDESFIDRFNVLFRLEE</sequence>
<keyword evidence="1" id="KW-1133">Transmembrane helix</keyword>
<evidence type="ECO:0000313" key="2">
    <source>
        <dbReference type="EMBL" id="RLL48149.1"/>
    </source>
</evidence>
<comment type="caution">
    <text evidence="2">The sequence shown here is derived from an EMBL/GenBank/DDBJ whole genome shotgun (WGS) entry which is preliminary data.</text>
</comment>
<dbReference type="AlphaFoldDB" id="A0A498DHZ3"/>
<dbReference type="Pfam" id="PF14004">
    <property type="entry name" value="DUF4227"/>
    <property type="match status" value="1"/>
</dbReference>
<protein>
    <submittedName>
        <fullName evidence="2">DUF4227 family protein</fullName>
    </submittedName>
</protein>
<keyword evidence="1" id="KW-0472">Membrane</keyword>
<organism evidence="2 3">
    <name type="scientific">Oceanobacillus piezotolerans</name>
    <dbReference type="NCBI Taxonomy" id="2448030"/>
    <lineage>
        <taxon>Bacteria</taxon>
        <taxon>Bacillati</taxon>
        <taxon>Bacillota</taxon>
        <taxon>Bacilli</taxon>
        <taxon>Bacillales</taxon>
        <taxon>Bacillaceae</taxon>
        <taxon>Oceanobacillus</taxon>
    </lineage>
</organism>
<dbReference type="InterPro" id="IPR025321">
    <property type="entry name" value="DUF4227"/>
</dbReference>
<dbReference type="OrthoDB" id="2691647at2"/>
<proteinExistence type="predicted"/>
<dbReference type="EMBL" id="RCHR01000001">
    <property type="protein sequence ID" value="RLL48149.1"/>
    <property type="molecule type" value="Genomic_DNA"/>
</dbReference>
<evidence type="ECO:0000256" key="1">
    <source>
        <dbReference type="SAM" id="Phobius"/>
    </source>
</evidence>
<keyword evidence="1" id="KW-0812">Transmembrane</keyword>
<name>A0A498DHZ3_9BACI</name>
<reference evidence="2 3" key="1">
    <citation type="submission" date="2018-10" db="EMBL/GenBank/DDBJ databases">
        <title>Oceanobacillus sp. YLB-02 draft genome.</title>
        <authorList>
            <person name="Yu L."/>
        </authorList>
    </citation>
    <scope>NUCLEOTIDE SEQUENCE [LARGE SCALE GENOMIC DNA]</scope>
    <source>
        <strain evidence="2 3">YLB-02</strain>
    </source>
</reference>
<dbReference type="Proteomes" id="UP000270219">
    <property type="component" value="Unassembled WGS sequence"/>
</dbReference>
<gene>
    <name evidence="2" type="ORF">D8M04_02420</name>
</gene>
<feature type="transmembrane region" description="Helical" evidence="1">
    <location>
        <begin position="12"/>
        <end position="29"/>
    </location>
</feature>
<evidence type="ECO:0000313" key="3">
    <source>
        <dbReference type="Proteomes" id="UP000270219"/>
    </source>
</evidence>
<accession>A0A498DHZ3</accession>